<name>A0A2S6NJI5_RHOGL</name>
<dbReference type="InterPro" id="IPR001660">
    <property type="entry name" value="SAM"/>
</dbReference>
<feature type="domain" description="SAM" evidence="3">
    <location>
        <begin position="47"/>
        <end position="110"/>
    </location>
</feature>
<dbReference type="SUPFAM" id="SSF47769">
    <property type="entry name" value="SAM/Pointed domain"/>
    <property type="match status" value="1"/>
</dbReference>
<dbReference type="PANTHER" id="PTHR16305">
    <property type="entry name" value="TESTICULAR SOLUBLE ADENYLYL CYCLASE"/>
    <property type="match status" value="1"/>
</dbReference>
<evidence type="ECO:0000313" key="5">
    <source>
        <dbReference type="EMBL" id="PPQ35042.1"/>
    </source>
</evidence>
<dbReference type="InterPro" id="IPR029787">
    <property type="entry name" value="Nucleotide_cyclase"/>
</dbReference>
<dbReference type="SMART" id="SM00382">
    <property type="entry name" value="AAA"/>
    <property type="match status" value="1"/>
</dbReference>
<evidence type="ECO:0000256" key="1">
    <source>
        <dbReference type="ARBA" id="ARBA00022741"/>
    </source>
</evidence>
<dbReference type="GO" id="GO:0035556">
    <property type="term" value="P:intracellular signal transduction"/>
    <property type="evidence" value="ECO:0007669"/>
    <property type="project" value="InterPro"/>
</dbReference>
<keyword evidence="6" id="KW-1185">Reference proteome</keyword>
<dbReference type="PROSITE" id="PS50105">
    <property type="entry name" value="SAM_DOMAIN"/>
    <property type="match status" value="1"/>
</dbReference>
<comment type="caution">
    <text evidence="5">The sequence shown here is derived from an EMBL/GenBank/DDBJ whole genome shotgun (WGS) entry which is preliminary data.</text>
</comment>
<dbReference type="InterPro" id="IPR011990">
    <property type="entry name" value="TPR-like_helical_dom_sf"/>
</dbReference>
<dbReference type="Pfam" id="PF00536">
    <property type="entry name" value="SAM_1"/>
    <property type="match status" value="1"/>
</dbReference>
<feature type="domain" description="Guanylate cyclase" evidence="4">
    <location>
        <begin position="145"/>
        <end position="273"/>
    </location>
</feature>
<evidence type="ECO:0000259" key="4">
    <source>
        <dbReference type="PROSITE" id="PS50125"/>
    </source>
</evidence>
<dbReference type="Pfam" id="PF13191">
    <property type="entry name" value="AAA_16"/>
    <property type="match status" value="1"/>
</dbReference>
<protein>
    <recommendedName>
        <fullName evidence="7">Adenylate cyclase</fullName>
    </recommendedName>
</protein>
<dbReference type="InterPro" id="IPR003593">
    <property type="entry name" value="AAA+_ATPase"/>
</dbReference>
<dbReference type="GO" id="GO:0005737">
    <property type="term" value="C:cytoplasm"/>
    <property type="evidence" value="ECO:0007669"/>
    <property type="project" value="TreeGrafter"/>
</dbReference>
<dbReference type="Pfam" id="PF00211">
    <property type="entry name" value="Guanylate_cyc"/>
    <property type="match status" value="1"/>
</dbReference>
<evidence type="ECO:0000256" key="2">
    <source>
        <dbReference type="ARBA" id="ARBA00022840"/>
    </source>
</evidence>
<dbReference type="EMBL" id="NHRY01000080">
    <property type="protein sequence ID" value="PPQ35042.1"/>
    <property type="molecule type" value="Genomic_DNA"/>
</dbReference>
<dbReference type="AlphaFoldDB" id="A0A2S6NJI5"/>
<evidence type="ECO:0000313" key="6">
    <source>
        <dbReference type="Proteomes" id="UP000239724"/>
    </source>
</evidence>
<dbReference type="Gene3D" id="1.25.40.10">
    <property type="entry name" value="Tetratricopeptide repeat domain"/>
    <property type="match status" value="1"/>
</dbReference>
<dbReference type="Proteomes" id="UP000239724">
    <property type="component" value="Unassembled WGS sequence"/>
</dbReference>
<dbReference type="SUPFAM" id="SSF52540">
    <property type="entry name" value="P-loop containing nucleoside triphosphate hydrolases"/>
    <property type="match status" value="1"/>
</dbReference>
<keyword evidence="2" id="KW-0067">ATP-binding</keyword>
<evidence type="ECO:0000259" key="3">
    <source>
        <dbReference type="PROSITE" id="PS50105"/>
    </source>
</evidence>
<gene>
    <name evidence="5" type="ORF">CCS01_09075</name>
</gene>
<dbReference type="InterPro" id="IPR001054">
    <property type="entry name" value="A/G_cyclase"/>
</dbReference>
<proteinExistence type="predicted"/>
<dbReference type="Gene3D" id="3.40.50.300">
    <property type="entry name" value="P-loop containing nucleotide triphosphate hydrolases"/>
    <property type="match status" value="1"/>
</dbReference>
<dbReference type="Gene3D" id="3.30.70.1230">
    <property type="entry name" value="Nucleotide cyclase"/>
    <property type="match status" value="1"/>
</dbReference>
<dbReference type="CDD" id="cd09487">
    <property type="entry name" value="SAM_superfamily"/>
    <property type="match status" value="1"/>
</dbReference>
<dbReference type="PANTHER" id="PTHR16305:SF28">
    <property type="entry name" value="GUANYLATE CYCLASE DOMAIN-CONTAINING PROTEIN"/>
    <property type="match status" value="1"/>
</dbReference>
<dbReference type="GO" id="GO:0009190">
    <property type="term" value="P:cyclic nucleotide biosynthetic process"/>
    <property type="evidence" value="ECO:0007669"/>
    <property type="project" value="InterPro"/>
</dbReference>
<evidence type="ECO:0008006" key="7">
    <source>
        <dbReference type="Google" id="ProtNLM"/>
    </source>
</evidence>
<dbReference type="SMART" id="SM00044">
    <property type="entry name" value="CYCc"/>
    <property type="match status" value="1"/>
</dbReference>
<dbReference type="PROSITE" id="PS50125">
    <property type="entry name" value="GUANYLATE_CYCLASE_2"/>
    <property type="match status" value="1"/>
</dbReference>
<keyword evidence="1" id="KW-0547">Nucleotide-binding</keyword>
<accession>A0A2S6NJI5</accession>
<dbReference type="CDD" id="cd07302">
    <property type="entry name" value="CHD"/>
    <property type="match status" value="1"/>
</dbReference>
<sequence>MAARGQPIHSDICGSVVADGSEPFQPFLWTEGNWPAHARSAVRLHKEAPMNVAGWLQALGMERYAAAFRENDVDPDVLLTLTADDLKELGVTSIGHRRRLLEAIAALRSERIPAEAPTQVLSGPLIESTGQFQTSETTAERRPLTVMFCDLIGSTALSARLDLEDLREVIRSYQACVAATIQQFNGFIARYVGDGVLIYFGWPKAHETDAARAVRAGLAVAAAVSEAPLAGQTLQVRIGIATGLVVVGEPIGSGDSRQQTAIGETPNRAARLQGLAGPGQVVIDAATRRQIGGLFDCRELGAVELKGLPEPVPAWQVVSENRTLGQFEALRSGQTPLIGREEELDLLLRRWTQAKGGTGKVVLIAAEPGVGKSRLAEALAERIAAEPHVRLRYFCSPHHQDSALYPVIAQMERAAGFAHGDAPEVRLTRLQALLAEAEPSGEDVALVAELHGLPSTDLVPPLDPTPQRRKEKIFEALLRQVEALARQRPVLMVFDDLHWIDPSSRELLDRLIARVANWPVLLLALFRPEFQPSRAKQPQVTMLSLARLDRRDTTAMVASLAGNTALPAEIIAEITERTDGVPLFVEELTKAVLEAGADGPVLTSVPHPAVPATLHASLLARLDRLGPAAKDVAQTGATIGREFGFALLASVTDLPEPELRAALDRLANAGLLFVRGTPPQSIYLFKHAMVQDAAYGISLRSRRQRLHARIVASLEVRFPETVLSQPALLAQHCAAASLTEQAIAYWLKAGQQAMARAAMAEAISQLRKGLYLVPKLSDSEARQQQELDLQIALGRALIAGHGYTASGVGETYARARLLCDQLGDKARLVLVMFGQYLYEAMIGKLKSASDIALRMLSLGEMWNDNRVRYLGCRCAAVIDHHQGEFVEARTHFERTLSLYNLADRAYLADLSAEDPHCATLLHFSWTLACLGYLDQARKRLDQGLSEARQSGRPDTLASSIRMAWVGDNLLRSTASVWLERVDELSALSINRDLPFLEGVTNSVRSSYLAASGYIEQGIALLRSRLATTRAAGNVGTVLIMSVYLAELYGVAGLPQDGLKLVVEAEGHLRPNQGCWWEAEMHRLRGQFLYAIGERTEAEASFQQGLVVARRQSAKLFELRTAMGLARFWRDQGKRMEARDLLSPIYRWFTEGFDTPDLRDAKALLEELA</sequence>
<reference evidence="5 6" key="1">
    <citation type="journal article" date="2018" name="Arch. Microbiol.">
        <title>New insights into the metabolic potential of the phototrophic purple bacterium Rhodopila globiformis DSM 161(T) from its draft genome sequence and evidence for a vanadium-dependent nitrogenase.</title>
        <authorList>
            <person name="Imhoff J.F."/>
            <person name="Rahn T."/>
            <person name="Kunzel S."/>
            <person name="Neulinger S.C."/>
        </authorList>
    </citation>
    <scope>NUCLEOTIDE SEQUENCE [LARGE SCALE GENOMIC DNA]</scope>
    <source>
        <strain evidence="5 6">DSM 161</strain>
    </source>
</reference>
<dbReference type="InterPro" id="IPR027417">
    <property type="entry name" value="P-loop_NTPase"/>
</dbReference>
<dbReference type="GO" id="GO:0005524">
    <property type="term" value="F:ATP binding"/>
    <property type="evidence" value="ECO:0007669"/>
    <property type="project" value="UniProtKB-KW"/>
</dbReference>
<dbReference type="InterPro" id="IPR041664">
    <property type="entry name" value="AAA_16"/>
</dbReference>
<organism evidence="5 6">
    <name type="scientific">Rhodopila globiformis</name>
    <name type="common">Rhodopseudomonas globiformis</name>
    <dbReference type="NCBI Taxonomy" id="1071"/>
    <lineage>
        <taxon>Bacteria</taxon>
        <taxon>Pseudomonadati</taxon>
        <taxon>Pseudomonadota</taxon>
        <taxon>Alphaproteobacteria</taxon>
        <taxon>Acetobacterales</taxon>
        <taxon>Acetobacteraceae</taxon>
        <taxon>Rhodopila</taxon>
    </lineage>
</organism>
<dbReference type="SMART" id="SM00454">
    <property type="entry name" value="SAM"/>
    <property type="match status" value="1"/>
</dbReference>
<dbReference type="SUPFAM" id="SSF55073">
    <property type="entry name" value="Nucleotide cyclase"/>
    <property type="match status" value="1"/>
</dbReference>
<dbReference type="InterPro" id="IPR013761">
    <property type="entry name" value="SAM/pointed_sf"/>
</dbReference>
<dbReference type="GO" id="GO:0004016">
    <property type="term" value="F:adenylate cyclase activity"/>
    <property type="evidence" value="ECO:0007669"/>
    <property type="project" value="UniProtKB-ARBA"/>
</dbReference>
<dbReference type="Gene3D" id="1.10.150.50">
    <property type="entry name" value="Transcription Factor, Ets-1"/>
    <property type="match status" value="1"/>
</dbReference>